<gene>
    <name evidence="2" type="ORF">GCM10009863_00520</name>
</gene>
<proteinExistence type="predicted"/>
<dbReference type="RefSeq" id="WP_344560880.1">
    <property type="nucleotide sequence ID" value="NZ_BAAARJ010000001.1"/>
</dbReference>
<protein>
    <recommendedName>
        <fullName evidence="1">Thioesterase domain-containing protein</fullName>
    </recommendedName>
</protein>
<evidence type="ECO:0000313" key="3">
    <source>
        <dbReference type="Proteomes" id="UP001501447"/>
    </source>
</evidence>
<name>A0ABN3PR67_9ACTN</name>
<dbReference type="InterPro" id="IPR029058">
    <property type="entry name" value="AB_hydrolase_fold"/>
</dbReference>
<sequence length="321" mass="34648">MSTVNARVTALSETKRRALRRLLAEKNADISLPRADNSNVKTLREGTGKRLFLFPATEGSIGYMNGYLPHIPEDWSVYGCQTPGLDGEQQPLSTVEEIAAHNIRQIQLIQSEGPYYLAGNCMGGLPAFETARQLQAAGHQVGLVLHLMPVFDRPWTSMPCAEAPQMRGLIDYGFIIGRLLGKPVELPLDEIAAAPEEERAEIVAGFLAGQDGLSDVSREVLRHRVSVYQANLNAMFAYQPEGGFDGTLRVLAVGSSARGETYLDTNAPYAAAIRGVDAAQVDTTHVDAEASALFDCAEPHMSVIGGFLDDILGVPETVPAK</sequence>
<feature type="domain" description="Thioesterase" evidence="1">
    <location>
        <begin position="50"/>
        <end position="146"/>
    </location>
</feature>
<dbReference type="EMBL" id="BAAARJ010000001">
    <property type="protein sequence ID" value="GAA2591447.1"/>
    <property type="molecule type" value="Genomic_DNA"/>
</dbReference>
<evidence type="ECO:0000259" key="1">
    <source>
        <dbReference type="Pfam" id="PF00975"/>
    </source>
</evidence>
<dbReference type="Gene3D" id="3.40.50.1820">
    <property type="entry name" value="alpha/beta hydrolase"/>
    <property type="match status" value="1"/>
</dbReference>
<dbReference type="SUPFAM" id="SSF53474">
    <property type="entry name" value="alpha/beta-Hydrolases"/>
    <property type="match status" value="1"/>
</dbReference>
<accession>A0ABN3PR67</accession>
<dbReference type="InterPro" id="IPR001031">
    <property type="entry name" value="Thioesterase"/>
</dbReference>
<comment type="caution">
    <text evidence="2">The sequence shown here is derived from an EMBL/GenBank/DDBJ whole genome shotgun (WGS) entry which is preliminary data.</text>
</comment>
<evidence type="ECO:0000313" key="2">
    <source>
        <dbReference type="EMBL" id="GAA2591447.1"/>
    </source>
</evidence>
<dbReference type="Proteomes" id="UP001501447">
    <property type="component" value="Unassembled WGS sequence"/>
</dbReference>
<keyword evidence="3" id="KW-1185">Reference proteome</keyword>
<dbReference type="Pfam" id="PF00975">
    <property type="entry name" value="Thioesterase"/>
    <property type="match status" value="1"/>
</dbReference>
<organism evidence="2 3">
    <name type="scientific">Streptomyces axinellae</name>
    <dbReference type="NCBI Taxonomy" id="552788"/>
    <lineage>
        <taxon>Bacteria</taxon>
        <taxon>Bacillati</taxon>
        <taxon>Actinomycetota</taxon>
        <taxon>Actinomycetes</taxon>
        <taxon>Kitasatosporales</taxon>
        <taxon>Streptomycetaceae</taxon>
        <taxon>Streptomyces</taxon>
    </lineage>
</organism>
<reference evidence="2 3" key="1">
    <citation type="journal article" date="2019" name="Int. J. Syst. Evol. Microbiol.">
        <title>The Global Catalogue of Microorganisms (GCM) 10K type strain sequencing project: providing services to taxonomists for standard genome sequencing and annotation.</title>
        <authorList>
            <consortium name="The Broad Institute Genomics Platform"/>
            <consortium name="The Broad Institute Genome Sequencing Center for Infectious Disease"/>
            <person name="Wu L."/>
            <person name="Ma J."/>
        </authorList>
    </citation>
    <scope>NUCLEOTIDE SEQUENCE [LARGE SCALE GENOMIC DNA]</scope>
    <source>
        <strain evidence="2 3">JCM 16373</strain>
    </source>
</reference>